<dbReference type="SMART" id="SM00320">
    <property type="entry name" value="WD40"/>
    <property type="match status" value="3"/>
</dbReference>
<evidence type="ECO:0000313" key="1">
    <source>
        <dbReference type="EMBL" id="QEL14029.1"/>
    </source>
</evidence>
<dbReference type="SUPFAM" id="SSF50998">
    <property type="entry name" value="Quinoprotein alcohol dehydrogenase-like"/>
    <property type="match status" value="1"/>
</dbReference>
<dbReference type="RefSeq" id="WP_168218794.1">
    <property type="nucleotide sequence ID" value="NZ_CP042425.1"/>
</dbReference>
<reference evidence="2" key="1">
    <citation type="submission" date="2019-08" db="EMBL/GenBank/DDBJ databases">
        <title>Limnoglobus roseus gen. nov., sp. nov., a novel freshwater planctomycete with a giant genome from the family Gemmataceae.</title>
        <authorList>
            <person name="Kulichevskaya I.S."/>
            <person name="Naumoff D.G."/>
            <person name="Miroshnikov K."/>
            <person name="Ivanova A."/>
            <person name="Philippov D.A."/>
            <person name="Hakobyan A."/>
            <person name="Rijpstra I.C."/>
            <person name="Sinninghe Damste J.S."/>
            <person name="Liesack W."/>
            <person name="Dedysh S.N."/>
        </authorList>
    </citation>
    <scope>NUCLEOTIDE SEQUENCE [LARGE SCALE GENOMIC DNA]</scope>
    <source>
        <strain evidence="2">PX52</strain>
    </source>
</reference>
<organism evidence="1 2">
    <name type="scientific">Limnoglobus roseus</name>
    <dbReference type="NCBI Taxonomy" id="2598579"/>
    <lineage>
        <taxon>Bacteria</taxon>
        <taxon>Pseudomonadati</taxon>
        <taxon>Planctomycetota</taxon>
        <taxon>Planctomycetia</taxon>
        <taxon>Gemmatales</taxon>
        <taxon>Gemmataceae</taxon>
        <taxon>Limnoglobus</taxon>
    </lineage>
</organism>
<dbReference type="Pfam" id="PF00400">
    <property type="entry name" value="WD40"/>
    <property type="match status" value="1"/>
</dbReference>
<protein>
    <submittedName>
        <fullName evidence="1">WD-40 repeat protein</fullName>
    </submittedName>
</protein>
<evidence type="ECO:0000313" key="2">
    <source>
        <dbReference type="Proteomes" id="UP000324974"/>
    </source>
</evidence>
<dbReference type="AlphaFoldDB" id="A0A5C1A4J9"/>
<dbReference type="EMBL" id="CP042425">
    <property type="protein sequence ID" value="QEL14029.1"/>
    <property type="molecule type" value="Genomic_DNA"/>
</dbReference>
<dbReference type="Proteomes" id="UP000324974">
    <property type="component" value="Chromosome"/>
</dbReference>
<accession>A0A5C1A4J9</accession>
<gene>
    <name evidence="1" type="ORF">PX52LOC_00891</name>
</gene>
<name>A0A5C1A4J9_9BACT</name>
<dbReference type="KEGG" id="lrs:PX52LOC_00891"/>
<dbReference type="InterPro" id="IPR001680">
    <property type="entry name" value="WD40_rpt"/>
</dbReference>
<proteinExistence type="predicted"/>
<dbReference type="PANTHER" id="PTHR19879:SF9">
    <property type="entry name" value="TRANSCRIPTION INITIATION FACTOR TFIID SUBUNIT 5"/>
    <property type="match status" value="1"/>
</dbReference>
<keyword evidence="2" id="KW-1185">Reference proteome</keyword>
<dbReference type="Gene3D" id="2.130.10.10">
    <property type="entry name" value="YVTN repeat-like/Quinoprotein amine dehydrogenase"/>
    <property type="match status" value="1"/>
</dbReference>
<dbReference type="PANTHER" id="PTHR19879">
    <property type="entry name" value="TRANSCRIPTION INITIATION FACTOR TFIID"/>
    <property type="match status" value="1"/>
</dbReference>
<dbReference type="InterPro" id="IPR011047">
    <property type="entry name" value="Quinoprotein_ADH-like_sf"/>
</dbReference>
<sequence length="291" mass="30903">MKLLTIPGVAFSAAAYLNDHELLSIDFSSARTIRRWDLGDGATAVVPPSQATAAFCLFRPEGAAFLREQGFWPADQELPTVVGEPAVLWPRPGWSPSAFGAGGTAVIYAEVVVTDGYYSTRFHVRTATSDCESFHHARGYFGVAASFSADGNLAAVTGGLRDVVVYNVATGGEVCRMDQSDNARYLSFVGRDRLAVAAGRTVRLWDVPGGACIAKLPAFHKHATGLAVSPDHRLLAACGRDGRVTVCEAATGHQRDSYDWQIGELRAVAFSPAGSTAAVAGQKGIVVWDLE</sequence>
<dbReference type="InterPro" id="IPR015943">
    <property type="entry name" value="WD40/YVTN_repeat-like_dom_sf"/>
</dbReference>